<protein>
    <submittedName>
        <fullName evidence="1">Uncharacterized protein</fullName>
    </submittedName>
</protein>
<sequence>MFWFESESTTEPLLLLHSGTTGGPSTTPEKNLLYGTVPFARHVGDVTGKRLIVLWRYFFRVSCQAHGIYRYLQQTEEAMNDHSSGLMISCRRSDDNEMLSEKYCGSRRLEGGPKDVVFRRLV</sequence>
<dbReference type="AlphaFoldDB" id="A0A4C1VAU0"/>
<gene>
    <name evidence="1" type="ORF">EVAR_25729_1</name>
</gene>
<comment type="caution">
    <text evidence="1">The sequence shown here is derived from an EMBL/GenBank/DDBJ whole genome shotgun (WGS) entry which is preliminary data.</text>
</comment>
<dbReference type="Proteomes" id="UP000299102">
    <property type="component" value="Unassembled WGS sequence"/>
</dbReference>
<reference evidence="1 2" key="1">
    <citation type="journal article" date="2019" name="Commun. Biol.">
        <title>The bagworm genome reveals a unique fibroin gene that provides high tensile strength.</title>
        <authorList>
            <person name="Kono N."/>
            <person name="Nakamura H."/>
            <person name="Ohtoshi R."/>
            <person name="Tomita M."/>
            <person name="Numata K."/>
            <person name="Arakawa K."/>
        </authorList>
    </citation>
    <scope>NUCLEOTIDE SEQUENCE [LARGE SCALE GENOMIC DNA]</scope>
</reference>
<accession>A0A4C1VAU0</accession>
<dbReference type="EMBL" id="BGZK01000293">
    <property type="protein sequence ID" value="GBP34725.1"/>
    <property type="molecule type" value="Genomic_DNA"/>
</dbReference>
<name>A0A4C1VAU0_EUMVA</name>
<proteinExistence type="predicted"/>
<organism evidence="1 2">
    <name type="scientific">Eumeta variegata</name>
    <name type="common">Bagworm moth</name>
    <name type="synonym">Eumeta japonica</name>
    <dbReference type="NCBI Taxonomy" id="151549"/>
    <lineage>
        <taxon>Eukaryota</taxon>
        <taxon>Metazoa</taxon>
        <taxon>Ecdysozoa</taxon>
        <taxon>Arthropoda</taxon>
        <taxon>Hexapoda</taxon>
        <taxon>Insecta</taxon>
        <taxon>Pterygota</taxon>
        <taxon>Neoptera</taxon>
        <taxon>Endopterygota</taxon>
        <taxon>Lepidoptera</taxon>
        <taxon>Glossata</taxon>
        <taxon>Ditrysia</taxon>
        <taxon>Tineoidea</taxon>
        <taxon>Psychidae</taxon>
        <taxon>Oiketicinae</taxon>
        <taxon>Eumeta</taxon>
    </lineage>
</organism>
<keyword evidence="2" id="KW-1185">Reference proteome</keyword>
<evidence type="ECO:0000313" key="1">
    <source>
        <dbReference type="EMBL" id="GBP34725.1"/>
    </source>
</evidence>
<evidence type="ECO:0000313" key="2">
    <source>
        <dbReference type="Proteomes" id="UP000299102"/>
    </source>
</evidence>